<feature type="region of interest" description="Disordered" evidence="1">
    <location>
        <begin position="18"/>
        <end position="39"/>
    </location>
</feature>
<evidence type="ECO:0000313" key="6">
    <source>
        <dbReference type="EMBL" id="KAG3214091.1"/>
    </source>
</evidence>
<reference evidence="3" key="1">
    <citation type="submission" date="2018-10" db="EMBL/GenBank/DDBJ databases">
        <title>Effector identification in a new, highly contiguous assembly of the strawberry crown rot pathogen Phytophthora cactorum.</title>
        <authorList>
            <person name="Armitage A.D."/>
            <person name="Nellist C.F."/>
            <person name="Bates H."/>
            <person name="Vickerstaff R.J."/>
            <person name="Harrison R.J."/>
        </authorList>
    </citation>
    <scope>NUCLEOTIDE SEQUENCE</scope>
    <source>
        <strain evidence="2">15-7</strain>
        <strain evidence="3">4032</strain>
        <strain evidence="4">4040</strain>
        <strain evidence="5">P415</strain>
        <strain evidence="6">P421</strain>
    </source>
</reference>
<organism evidence="3 7">
    <name type="scientific">Phytophthora cactorum</name>
    <dbReference type="NCBI Taxonomy" id="29920"/>
    <lineage>
        <taxon>Eukaryota</taxon>
        <taxon>Sar</taxon>
        <taxon>Stramenopiles</taxon>
        <taxon>Oomycota</taxon>
        <taxon>Peronosporomycetes</taxon>
        <taxon>Peronosporales</taxon>
        <taxon>Peronosporaceae</taxon>
        <taxon>Phytophthora</taxon>
    </lineage>
</organism>
<dbReference type="Proteomes" id="UP000774804">
    <property type="component" value="Unassembled WGS sequence"/>
</dbReference>
<feature type="compositionally biased region" description="Acidic residues" evidence="1">
    <location>
        <begin position="169"/>
        <end position="179"/>
    </location>
</feature>
<feature type="compositionally biased region" description="Acidic residues" evidence="1">
    <location>
        <begin position="96"/>
        <end position="123"/>
    </location>
</feature>
<proteinExistence type="predicted"/>
<name>A0A8T1B215_9STRA</name>
<dbReference type="EMBL" id="RCMG01000665">
    <property type="protein sequence ID" value="KAG2850681.1"/>
    <property type="molecule type" value="Genomic_DNA"/>
</dbReference>
<feature type="region of interest" description="Disordered" evidence="1">
    <location>
        <begin position="65"/>
        <end position="194"/>
    </location>
</feature>
<dbReference type="AlphaFoldDB" id="A0A8T1B215"/>
<dbReference type="EMBL" id="RCML01000955">
    <property type="protein sequence ID" value="KAG2967167.1"/>
    <property type="molecule type" value="Genomic_DNA"/>
</dbReference>
<evidence type="ECO:0000256" key="1">
    <source>
        <dbReference type="SAM" id="MobiDB-lite"/>
    </source>
</evidence>
<dbReference type="VEuPathDB" id="FungiDB:PC110_g14089"/>
<evidence type="ECO:0000313" key="3">
    <source>
        <dbReference type="EMBL" id="KAG2893075.1"/>
    </source>
</evidence>
<evidence type="ECO:0000313" key="4">
    <source>
        <dbReference type="EMBL" id="KAG2917444.1"/>
    </source>
</evidence>
<dbReference type="EMBL" id="RCMI01000974">
    <property type="protein sequence ID" value="KAG2893075.1"/>
    <property type="molecule type" value="Genomic_DNA"/>
</dbReference>
<accession>A0A8T1B215</accession>
<evidence type="ECO:0000313" key="7">
    <source>
        <dbReference type="Proteomes" id="UP000774804"/>
    </source>
</evidence>
<sequence length="194" mass="20368">MYAGEHAVVTFVIESGLSVDSSDEDSGAETEVGSYRASAHDETLTASQIDTSIMLSANMIEHMLDSGGEDVAEPVASTESERADADAHVDASNGDADADEGGSVEDCDEVSAEEGESVEDEGEVAVASSDVNVLENGGLSDGYETEGSSGSDDSDNSGDEAIVRREYPSDVDEPDEEVAGMDAAFRRKPRFRRQ</sequence>
<comment type="caution">
    <text evidence="3">The sequence shown here is derived from an EMBL/GenBank/DDBJ whole genome shotgun (WGS) entry which is preliminary data.</text>
</comment>
<gene>
    <name evidence="2" type="ORF">PC113_g16573</name>
    <name evidence="3" type="ORF">PC115_g18592</name>
    <name evidence="4" type="ORF">PC117_g17427</name>
    <name evidence="5" type="ORF">PC118_g18747</name>
    <name evidence="6" type="ORF">PC129_g14989</name>
</gene>
<dbReference type="Proteomes" id="UP000736787">
    <property type="component" value="Unassembled WGS sequence"/>
</dbReference>
<evidence type="ECO:0000313" key="5">
    <source>
        <dbReference type="EMBL" id="KAG2967167.1"/>
    </source>
</evidence>
<dbReference type="Proteomes" id="UP000735874">
    <property type="component" value="Unassembled WGS sequence"/>
</dbReference>
<dbReference type="Proteomes" id="UP000697107">
    <property type="component" value="Unassembled WGS sequence"/>
</dbReference>
<protein>
    <submittedName>
        <fullName evidence="3">Uncharacterized protein</fullName>
    </submittedName>
</protein>
<dbReference type="EMBL" id="RCMK01000655">
    <property type="protein sequence ID" value="KAG2917444.1"/>
    <property type="molecule type" value="Genomic_DNA"/>
</dbReference>
<feature type="compositionally biased region" description="Low complexity" evidence="1">
    <location>
        <begin position="141"/>
        <end position="151"/>
    </location>
</feature>
<evidence type="ECO:0000313" key="2">
    <source>
        <dbReference type="EMBL" id="KAG2850681.1"/>
    </source>
</evidence>
<dbReference type="Proteomes" id="UP000760860">
    <property type="component" value="Unassembled WGS sequence"/>
</dbReference>
<feature type="compositionally biased region" description="Basic and acidic residues" evidence="1">
    <location>
        <begin position="79"/>
        <end position="89"/>
    </location>
</feature>
<dbReference type="EMBL" id="RCMV01000670">
    <property type="protein sequence ID" value="KAG3214091.1"/>
    <property type="molecule type" value="Genomic_DNA"/>
</dbReference>